<evidence type="ECO:0000256" key="7">
    <source>
        <dbReference type="HAMAP-Rule" id="MF_00503"/>
    </source>
</evidence>
<dbReference type="Pfam" id="PF03948">
    <property type="entry name" value="Ribosomal_L9_C"/>
    <property type="match status" value="1"/>
</dbReference>
<dbReference type="EMBL" id="VTPS01000022">
    <property type="protein sequence ID" value="TZE80852.1"/>
    <property type="molecule type" value="Genomic_DNA"/>
</dbReference>
<proteinExistence type="inferred from homology"/>
<dbReference type="NCBIfam" id="TIGR00158">
    <property type="entry name" value="L9"/>
    <property type="match status" value="1"/>
</dbReference>
<keyword evidence="11" id="KW-1185">Reference proteome</keyword>
<evidence type="ECO:0000256" key="8">
    <source>
        <dbReference type="SAM" id="Coils"/>
    </source>
</evidence>
<name>A0A5D8Q8P2_9THEO</name>
<accession>A0A5D8Q8P2</accession>
<dbReference type="HAMAP" id="MF_00503">
    <property type="entry name" value="Ribosomal_bL9"/>
    <property type="match status" value="1"/>
</dbReference>
<feature type="coiled-coil region" evidence="8">
    <location>
        <begin position="37"/>
        <end position="78"/>
    </location>
</feature>
<dbReference type="PANTHER" id="PTHR21368">
    <property type="entry name" value="50S RIBOSOMAL PROTEIN L9"/>
    <property type="match status" value="1"/>
</dbReference>
<evidence type="ECO:0000259" key="9">
    <source>
        <dbReference type="PROSITE" id="PS00651"/>
    </source>
</evidence>
<comment type="caution">
    <text evidence="10">The sequence shown here is derived from an EMBL/GenBank/DDBJ whole genome shotgun (WGS) entry which is preliminary data.</text>
</comment>
<keyword evidence="2 7" id="KW-0699">rRNA-binding</keyword>
<keyword evidence="8" id="KW-0175">Coiled coil</keyword>
<evidence type="ECO:0000313" key="10">
    <source>
        <dbReference type="EMBL" id="TZE80852.1"/>
    </source>
</evidence>
<sequence>MKVILTEDVTNLGKKNNVVNVSDGYARNFLFPRKLAVEANEANMARLKRVRDEEEKRIQKERDEAKALAERLNKLEVILKVKAGESGKLFGSVTSKDIADALKEQYGIELDKRKIDLKDAIKTTGVFEINVKLYQEIDARLKIRVEV</sequence>
<comment type="function">
    <text evidence="7">Binds to the 23S rRNA.</text>
</comment>
<comment type="similarity">
    <text evidence="1 7">Belongs to the bacterial ribosomal protein bL9 family.</text>
</comment>
<evidence type="ECO:0000256" key="4">
    <source>
        <dbReference type="ARBA" id="ARBA00022980"/>
    </source>
</evidence>
<feature type="domain" description="Ribosomal protein L9" evidence="9">
    <location>
        <begin position="13"/>
        <end position="40"/>
    </location>
</feature>
<dbReference type="GO" id="GO:0019843">
    <property type="term" value="F:rRNA binding"/>
    <property type="evidence" value="ECO:0007669"/>
    <property type="project" value="UniProtKB-UniRule"/>
</dbReference>
<evidence type="ECO:0000256" key="1">
    <source>
        <dbReference type="ARBA" id="ARBA00010605"/>
    </source>
</evidence>
<keyword evidence="3 7" id="KW-0694">RNA-binding</keyword>
<dbReference type="InterPro" id="IPR020069">
    <property type="entry name" value="Ribosomal_bL9_C"/>
</dbReference>
<keyword evidence="5 7" id="KW-0687">Ribonucleoprotein</keyword>
<dbReference type="InterPro" id="IPR009027">
    <property type="entry name" value="Ribosomal_bL9/RNase_H1_N"/>
</dbReference>
<dbReference type="InterPro" id="IPR036791">
    <property type="entry name" value="Ribosomal_bL9_C_sf"/>
</dbReference>
<dbReference type="Gene3D" id="3.40.5.10">
    <property type="entry name" value="Ribosomal protein L9, N-terminal domain"/>
    <property type="match status" value="1"/>
</dbReference>
<evidence type="ECO:0000256" key="6">
    <source>
        <dbReference type="ARBA" id="ARBA00035292"/>
    </source>
</evidence>
<dbReference type="InterPro" id="IPR000244">
    <property type="entry name" value="Ribosomal_bL9"/>
</dbReference>
<evidence type="ECO:0000313" key="11">
    <source>
        <dbReference type="Proteomes" id="UP000322976"/>
    </source>
</evidence>
<dbReference type="RefSeq" id="WP_149546137.1">
    <property type="nucleotide sequence ID" value="NZ_VTPS01000022.1"/>
</dbReference>
<dbReference type="GO" id="GO:0003735">
    <property type="term" value="F:structural constituent of ribosome"/>
    <property type="evidence" value="ECO:0007669"/>
    <property type="project" value="InterPro"/>
</dbReference>
<dbReference type="AlphaFoldDB" id="A0A5D8Q8P2"/>
<reference evidence="10 11" key="1">
    <citation type="submission" date="2019-08" db="EMBL/GenBank/DDBJ databases">
        <title>Calorimonas adulescens gen. nov., sp. nov., an anaerobic thermophilic bacterium from Sakhalin hot spring.</title>
        <authorList>
            <person name="Khomyakova M.A."/>
            <person name="Merkel A.Y."/>
            <person name="Novikov A."/>
            <person name="Bonch-Osmolovskaya E.A."/>
            <person name="Slobodkin A.I."/>
        </authorList>
    </citation>
    <scope>NUCLEOTIDE SEQUENCE [LARGE SCALE GENOMIC DNA]</scope>
    <source>
        <strain evidence="10 11">A05MB</strain>
    </source>
</reference>
<dbReference type="InterPro" id="IPR036935">
    <property type="entry name" value="Ribosomal_bL9_N_sf"/>
</dbReference>
<dbReference type="GO" id="GO:0006412">
    <property type="term" value="P:translation"/>
    <property type="evidence" value="ECO:0007669"/>
    <property type="project" value="UniProtKB-UniRule"/>
</dbReference>
<dbReference type="GO" id="GO:1990904">
    <property type="term" value="C:ribonucleoprotein complex"/>
    <property type="evidence" value="ECO:0007669"/>
    <property type="project" value="UniProtKB-KW"/>
</dbReference>
<protein>
    <recommendedName>
        <fullName evidence="6 7">Large ribosomal subunit protein bL9</fullName>
    </recommendedName>
</protein>
<evidence type="ECO:0000256" key="5">
    <source>
        <dbReference type="ARBA" id="ARBA00023274"/>
    </source>
</evidence>
<dbReference type="SUPFAM" id="SSF55658">
    <property type="entry name" value="L9 N-domain-like"/>
    <property type="match status" value="1"/>
</dbReference>
<dbReference type="Proteomes" id="UP000322976">
    <property type="component" value="Unassembled WGS sequence"/>
</dbReference>
<dbReference type="PROSITE" id="PS00651">
    <property type="entry name" value="RIBOSOMAL_L9"/>
    <property type="match status" value="1"/>
</dbReference>
<organism evidence="10 11">
    <name type="scientific">Calorimonas adulescens</name>
    <dbReference type="NCBI Taxonomy" id="2606906"/>
    <lineage>
        <taxon>Bacteria</taxon>
        <taxon>Bacillati</taxon>
        <taxon>Bacillota</taxon>
        <taxon>Clostridia</taxon>
        <taxon>Thermoanaerobacterales</taxon>
        <taxon>Thermoanaerobacteraceae</taxon>
        <taxon>Calorimonas</taxon>
    </lineage>
</organism>
<dbReference type="GO" id="GO:0005840">
    <property type="term" value="C:ribosome"/>
    <property type="evidence" value="ECO:0007669"/>
    <property type="project" value="UniProtKB-KW"/>
</dbReference>
<dbReference type="Pfam" id="PF01281">
    <property type="entry name" value="Ribosomal_L9_N"/>
    <property type="match status" value="1"/>
</dbReference>
<evidence type="ECO:0000256" key="2">
    <source>
        <dbReference type="ARBA" id="ARBA00022730"/>
    </source>
</evidence>
<dbReference type="InterPro" id="IPR020594">
    <property type="entry name" value="Ribosomal_bL9_bac/chp"/>
</dbReference>
<keyword evidence="4 7" id="KW-0689">Ribosomal protein</keyword>
<gene>
    <name evidence="7" type="primary">rplI</name>
    <name evidence="10" type="ORF">FWJ32_11665</name>
</gene>
<dbReference type="Gene3D" id="3.10.430.100">
    <property type="entry name" value="Ribosomal protein L9, C-terminal domain"/>
    <property type="match status" value="1"/>
</dbReference>
<evidence type="ECO:0000256" key="3">
    <source>
        <dbReference type="ARBA" id="ARBA00022884"/>
    </source>
</evidence>
<dbReference type="InterPro" id="IPR020070">
    <property type="entry name" value="Ribosomal_bL9_N"/>
</dbReference>
<dbReference type="SUPFAM" id="SSF55653">
    <property type="entry name" value="Ribosomal protein L9 C-domain"/>
    <property type="match status" value="1"/>
</dbReference>